<dbReference type="STRING" id="285458.BGM19_11860"/>
<accession>A0A1E5PCJ7</accession>
<dbReference type="RefSeq" id="WP_069929123.1">
    <property type="nucleotide sequence ID" value="NZ_MEHI01000001.1"/>
</dbReference>
<dbReference type="InterPro" id="IPR023393">
    <property type="entry name" value="START-like_dom_sf"/>
</dbReference>
<dbReference type="AlphaFoldDB" id="A0A1E5PCJ7"/>
<dbReference type="EMBL" id="MEHJ01000001">
    <property type="protein sequence ID" value="OEJ27256.1"/>
    <property type="molecule type" value="Genomic_DNA"/>
</dbReference>
<sequence>MSEIRDVHERTVEAPAEVVGALLDRLSAADDPVFPTPAWEPMRFDGPLAVGAAGGHGPVRYSVSAYEPGRRVRFTFAPPDNGFHEMTVEPLGPGRCVVRHVLEQDLRGAQLLLWSAVVKAVHGTVVEECFDNIERAAAGKVESPVRWSAWVRLLHRLNWGRAAAVDIPESAGLIRASLDRPSYQDGYRMELLPGMPRDPDGWTGILRDAFPVVAREGGELLMNVDTAGVKARASILVDDRYVTLSTVARADTTRGRLYWGVVRRVHPFMARLMLRRTHRGLALAAPSAGERALAGSAVSSGGPENGLAG</sequence>
<dbReference type="OrthoDB" id="7067492at2"/>
<keyword evidence="2" id="KW-1185">Reference proteome</keyword>
<evidence type="ECO:0000313" key="2">
    <source>
        <dbReference type="Proteomes" id="UP000095759"/>
    </source>
</evidence>
<dbReference type="Proteomes" id="UP000095759">
    <property type="component" value="Unassembled WGS sequence"/>
</dbReference>
<evidence type="ECO:0008006" key="3">
    <source>
        <dbReference type="Google" id="ProtNLM"/>
    </source>
</evidence>
<proteinExistence type="predicted"/>
<dbReference type="SUPFAM" id="SSF55961">
    <property type="entry name" value="Bet v1-like"/>
    <property type="match status" value="1"/>
</dbReference>
<name>A0A1E5PCJ7_9ACTN</name>
<reference evidence="1 2" key="1">
    <citation type="submission" date="2016-08" db="EMBL/GenBank/DDBJ databases">
        <title>Complete genome sequence of Streptomyces agglomeratus strain 6-3-2, a novel anti-MRSA actinomycete isolated from Wuli of Tebit, China.</title>
        <authorList>
            <person name="Chen X."/>
        </authorList>
    </citation>
    <scope>NUCLEOTIDE SEQUENCE [LARGE SCALE GENOMIC DNA]</scope>
    <source>
        <strain evidence="1 2">6-3-2</strain>
    </source>
</reference>
<evidence type="ECO:0000313" key="1">
    <source>
        <dbReference type="EMBL" id="OEJ27256.1"/>
    </source>
</evidence>
<comment type="caution">
    <text evidence="1">The sequence shown here is derived from an EMBL/GenBank/DDBJ whole genome shotgun (WGS) entry which is preliminary data.</text>
</comment>
<dbReference type="Gene3D" id="3.30.530.20">
    <property type="match status" value="1"/>
</dbReference>
<gene>
    <name evidence="1" type="ORF">AS594_25065</name>
</gene>
<protein>
    <recommendedName>
        <fullName evidence="3">DUF2867 domain-containing protein</fullName>
    </recommendedName>
</protein>
<organism evidence="1 2">
    <name type="scientific">Streptomyces agglomeratus</name>
    <dbReference type="NCBI Taxonomy" id="285458"/>
    <lineage>
        <taxon>Bacteria</taxon>
        <taxon>Bacillati</taxon>
        <taxon>Actinomycetota</taxon>
        <taxon>Actinomycetes</taxon>
        <taxon>Kitasatosporales</taxon>
        <taxon>Streptomycetaceae</taxon>
        <taxon>Streptomyces</taxon>
    </lineage>
</organism>